<sequence length="63" mass="7260">MVASVRQILDTFDRLTESEQQEIALEILKRVSNLNLPPLSDDELVLNAEALFLELDRQEANYE</sequence>
<evidence type="ECO:0000313" key="2">
    <source>
        <dbReference type="Proteomes" id="UP000218238"/>
    </source>
</evidence>
<dbReference type="EMBL" id="NTFS01000310">
    <property type="protein sequence ID" value="PAX51918.1"/>
    <property type="molecule type" value="Genomic_DNA"/>
</dbReference>
<accession>A0A2A2TE39</accession>
<dbReference type="RefSeq" id="WP_095723760.1">
    <property type="nucleotide sequence ID" value="NZ_NTFS01000310.1"/>
</dbReference>
<organism evidence="1 2">
    <name type="scientific">Brunnivagina elsteri CCALA 953</name>
    <dbReference type="NCBI Taxonomy" id="987040"/>
    <lineage>
        <taxon>Bacteria</taxon>
        <taxon>Bacillati</taxon>
        <taxon>Cyanobacteriota</taxon>
        <taxon>Cyanophyceae</taxon>
        <taxon>Nostocales</taxon>
        <taxon>Calotrichaceae</taxon>
        <taxon>Brunnivagina</taxon>
    </lineage>
</organism>
<comment type="caution">
    <text evidence="1">The sequence shown here is derived from an EMBL/GenBank/DDBJ whole genome shotgun (WGS) entry which is preliminary data.</text>
</comment>
<evidence type="ECO:0000313" key="1">
    <source>
        <dbReference type="EMBL" id="PAX51918.1"/>
    </source>
</evidence>
<gene>
    <name evidence="1" type="ORF">CK510_22185</name>
</gene>
<protein>
    <submittedName>
        <fullName evidence="1">Uncharacterized protein</fullName>
    </submittedName>
</protein>
<keyword evidence="2" id="KW-1185">Reference proteome</keyword>
<dbReference type="AlphaFoldDB" id="A0A2A2TE39"/>
<proteinExistence type="predicted"/>
<dbReference type="OrthoDB" id="489619at2"/>
<reference evidence="1 2" key="1">
    <citation type="submission" date="2017-08" db="EMBL/GenBank/DDBJ databases">
        <title>Draft genome sequence of filamentous cyanobacterium Calothrix elsteri CCALA 953.</title>
        <authorList>
            <person name="Gagunashvili A.N."/>
            <person name="Elster J."/>
            <person name="Andresson O.S."/>
        </authorList>
    </citation>
    <scope>NUCLEOTIDE SEQUENCE [LARGE SCALE GENOMIC DNA]</scope>
    <source>
        <strain evidence="1 2">CCALA 953</strain>
    </source>
</reference>
<name>A0A2A2TE39_9CYAN</name>
<dbReference type="Proteomes" id="UP000218238">
    <property type="component" value="Unassembled WGS sequence"/>
</dbReference>